<reference evidence="10 11" key="1">
    <citation type="submission" date="2022-12" db="EMBL/GenBank/DDBJ databases">
        <authorList>
            <person name="Muema E."/>
        </authorList>
    </citation>
    <scope>NUCLEOTIDE SEQUENCE [LARGE SCALE GENOMIC DNA]</scope>
    <source>
        <strain evidence="11">1326</strain>
    </source>
</reference>
<accession>A0ABU8KVQ6</accession>
<evidence type="ECO:0000259" key="9">
    <source>
        <dbReference type="Pfam" id="PF13807"/>
    </source>
</evidence>
<gene>
    <name evidence="10" type="ORF">O7A60_11340</name>
</gene>
<evidence type="ECO:0000256" key="1">
    <source>
        <dbReference type="ARBA" id="ARBA00004651"/>
    </source>
</evidence>
<dbReference type="InterPro" id="IPR003856">
    <property type="entry name" value="LPS_length_determ_N"/>
</dbReference>
<dbReference type="InterPro" id="IPR032807">
    <property type="entry name" value="GNVR"/>
</dbReference>
<evidence type="ECO:0000256" key="5">
    <source>
        <dbReference type="ARBA" id="ARBA00023136"/>
    </source>
</evidence>
<keyword evidence="3 7" id="KW-0812">Transmembrane</keyword>
<keyword evidence="2" id="KW-1003">Cell membrane</keyword>
<dbReference type="Proteomes" id="UP001387293">
    <property type="component" value="Unassembled WGS sequence"/>
</dbReference>
<evidence type="ECO:0000256" key="7">
    <source>
        <dbReference type="SAM" id="Phobius"/>
    </source>
</evidence>
<dbReference type="EMBL" id="JAPYKS010000007">
    <property type="protein sequence ID" value="MEI9409358.1"/>
    <property type="molecule type" value="Genomic_DNA"/>
</dbReference>
<comment type="caution">
    <text evidence="10">The sequence shown here is derived from an EMBL/GenBank/DDBJ whole genome shotgun (WGS) entry which is preliminary data.</text>
</comment>
<feature type="coiled-coil region" evidence="6">
    <location>
        <begin position="194"/>
        <end position="221"/>
    </location>
</feature>
<proteinExistence type="predicted"/>
<name>A0ABU8KVQ6_9HYPH</name>
<evidence type="ECO:0000256" key="3">
    <source>
        <dbReference type="ARBA" id="ARBA00022692"/>
    </source>
</evidence>
<evidence type="ECO:0000256" key="2">
    <source>
        <dbReference type="ARBA" id="ARBA00022475"/>
    </source>
</evidence>
<feature type="transmembrane region" description="Helical" evidence="7">
    <location>
        <begin position="37"/>
        <end position="58"/>
    </location>
</feature>
<evidence type="ECO:0000259" key="8">
    <source>
        <dbReference type="Pfam" id="PF02706"/>
    </source>
</evidence>
<keyword evidence="11" id="KW-1185">Reference proteome</keyword>
<evidence type="ECO:0000313" key="10">
    <source>
        <dbReference type="EMBL" id="MEI9409358.1"/>
    </source>
</evidence>
<dbReference type="InterPro" id="IPR050445">
    <property type="entry name" value="Bact_polysacc_biosynth/exp"/>
</dbReference>
<dbReference type="Pfam" id="PF13807">
    <property type="entry name" value="GNVR"/>
    <property type="match status" value="1"/>
</dbReference>
<feature type="domain" description="Polysaccharide chain length determinant N-terminal" evidence="8">
    <location>
        <begin position="23"/>
        <end position="113"/>
    </location>
</feature>
<sequence length="640" mass="68086">MATSMGGISRDRSAARRAQVDTSVDLLGLADTLIRRGWIVLSFTLTFVALGLLALFLISPRYTATSRILIDPREQRVMQNEVVQQGFGSDMALVESQIEVITSEAVLKRVVQSSGLATDPEFISAIKSGQDPSVIALEALAQATKVVRPENTYVLQISVTSKEAIKSARLANAVAAAYLGYQAETTSGTARDASTSIRDRLAQLQSELNSSEEEVEAFKRDHNVSESDGRLLGDRELTDLSARQSASAARVNETRARFEVMQAALKTRGDVSTVITGTDSAMVDLRTQLGEAQRNLAELQQILGPRHPRVTAAEGQVMQARATIRAESERLVQAAQDDYRAAVDTLNKVTGDLNAAKTASFDTNQDLIKLRELERKAQSSKVVYEAFMVRAKETAEQENISPPNARIIAEAAVPSSSSYPPKLPLLIAAGLLGLFIGVFAAILRDLAAGALAARPQAQPLEPAKADTTGGLVTVVSIHDPTLARQAAFELARDAMAADQKVIFIDLASDAPSDIAGLAELAIGESPVAKAIRIGRKSGLQMLNAGRKDTVARLSPGKVEAVLGAIIQEYDHIVVNGGTLEASPGPMADVIAGYSSRSVLAVRDGVFGPRERQALNALAGDGDMDVSVVSVEKDVAIDQAA</sequence>
<feature type="domain" description="Tyrosine-protein kinase G-rich" evidence="9">
    <location>
        <begin position="363"/>
        <end position="445"/>
    </location>
</feature>
<evidence type="ECO:0000256" key="4">
    <source>
        <dbReference type="ARBA" id="ARBA00022989"/>
    </source>
</evidence>
<dbReference type="PANTHER" id="PTHR32309">
    <property type="entry name" value="TYROSINE-PROTEIN KINASE"/>
    <property type="match status" value="1"/>
</dbReference>
<dbReference type="RefSeq" id="WP_337106323.1">
    <property type="nucleotide sequence ID" value="NZ_JAPYKS010000007.1"/>
</dbReference>
<evidence type="ECO:0000256" key="6">
    <source>
        <dbReference type="SAM" id="Coils"/>
    </source>
</evidence>
<keyword evidence="6" id="KW-0175">Coiled coil</keyword>
<evidence type="ECO:0000313" key="11">
    <source>
        <dbReference type="Proteomes" id="UP001387293"/>
    </source>
</evidence>
<dbReference type="PANTHER" id="PTHR32309:SF13">
    <property type="entry name" value="FERRIC ENTEROBACTIN TRANSPORT PROTEIN FEPE"/>
    <property type="match status" value="1"/>
</dbReference>
<dbReference type="Pfam" id="PF02706">
    <property type="entry name" value="Wzz"/>
    <property type="match status" value="1"/>
</dbReference>
<protein>
    <submittedName>
        <fullName evidence="10">GumC family protein</fullName>
    </submittedName>
</protein>
<keyword evidence="4 7" id="KW-1133">Transmembrane helix</keyword>
<organism evidence="10 11">
    <name type="scientific">Mesorhizobium salmacidum</name>
    <dbReference type="NCBI Taxonomy" id="3015171"/>
    <lineage>
        <taxon>Bacteria</taxon>
        <taxon>Pseudomonadati</taxon>
        <taxon>Pseudomonadota</taxon>
        <taxon>Alphaproteobacteria</taxon>
        <taxon>Hyphomicrobiales</taxon>
        <taxon>Phyllobacteriaceae</taxon>
        <taxon>Mesorhizobium</taxon>
    </lineage>
</organism>
<comment type="subcellular location">
    <subcellularLocation>
        <location evidence="1">Cell membrane</location>
        <topology evidence="1">Multi-pass membrane protein</topology>
    </subcellularLocation>
</comment>
<keyword evidence="5 7" id="KW-0472">Membrane</keyword>